<dbReference type="InterPro" id="IPR048565">
    <property type="entry name" value="S1_RRP4"/>
</dbReference>
<accession>A0A3N4LCC8</accession>
<dbReference type="InterPro" id="IPR004088">
    <property type="entry name" value="KH_dom_type_1"/>
</dbReference>
<feature type="domain" description="RRP4 S1" evidence="6">
    <location>
        <begin position="2"/>
        <end position="59"/>
    </location>
</feature>
<dbReference type="InterPro" id="IPR036612">
    <property type="entry name" value="KH_dom_type_1_sf"/>
</dbReference>
<reference evidence="7 8" key="1">
    <citation type="journal article" date="2018" name="Nat. Ecol. Evol.">
        <title>Pezizomycetes genomes reveal the molecular basis of ectomycorrhizal truffle lifestyle.</title>
        <authorList>
            <person name="Murat C."/>
            <person name="Payen T."/>
            <person name="Noel B."/>
            <person name="Kuo A."/>
            <person name="Morin E."/>
            <person name="Chen J."/>
            <person name="Kohler A."/>
            <person name="Krizsan K."/>
            <person name="Balestrini R."/>
            <person name="Da Silva C."/>
            <person name="Montanini B."/>
            <person name="Hainaut M."/>
            <person name="Levati E."/>
            <person name="Barry K.W."/>
            <person name="Belfiori B."/>
            <person name="Cichocki N."/>
            <person name="Clum A."/>
            <person name="Dockter R.B."/>
            <person name="Fauchery L."/>
            <person name="Guy J."/>
            <person name="Iotti M."/>
            <person name="Le Tacon F."/>
            <person name="Lindquist E.A."/>
            <person name="Lipzen A."/>
            <person name="Malagnac F."/>
            <person name="Mello A."/>
            <person name="Molinier V."/>
            <person name="Miyauchi S."/>
            <person name="Poulain J."/>
            <person name="Riccioni C."/>
            <person name="Rubini A."/>
            <person name="Sitrit Y."/>
            <person name="Splivallo R."/>
            <person name="Traeger S."/>
            <person name="Wang M."/>
            <person name="Zifcakova L."/>
            <person name="Wipf D."/>
            <person name="Zambonelli A."/>
            <person name="Paolocci F."/>
            <person name="Nowrousian M."/>
            <person name="Ottonello S."/>
            <person name="Baldrian P."/>
            <person name="Spatafora J.W."/>
            <person name="Henrissat B."/>
            <person name="Nagy L.G."/>
            <person name="Aury J.M."/>
            <person name="Wincker P."/>
            <person name="Grigoriev I.V."/>
            <person name="Bonfante P."/>
            <person name="Martin F.M."/>
        </authorList>
    </citation>
    <scope>NUCLEOTIDE SEQUENCE [LARGE SCALE GENOMIC DNA]</scope>
    <source>
        <strain evidence="7 8">CCBAS932</strain>
    </source>
</reference>
<dbReference type="GO" id="GO:0071034">
    <property type="term" value="P:CUT catabolic process"/>
    <property type="evidence" value="ECO:0007669"/>
    <property type="project" value="TreeGrafter"/>
</dbReference>
<dbReference type="PANTHER" id="PTHR21321">
    <property type="entry name" value="PNAS-3 RELATED"/>
    <property type="match status" value="1"/>
</dbReference>
<comment type="similarity">
    <text evidence="2">Belongs to the RRP4 family.</text>
</comment>
<dbReference type="CDD" id="cd22525">
    <property type="entry name" value="KH-I_Rrp4_eukar"/>
    <property type="match status" value="1"/>
</dbReference>
<sequence length="230" mass="25329">MEVQSKRWKVDINSTQTAHLLLSSINLPGGILRKRTSTDELQIRTFFSEGDLLVAEVQSLFQDGAASLHTRSLKYGKLRNGYFIKVDPKGIQRSKSHILTLTMANGGGEVDVILGINGYVWISKRVTGADGKRDGKEVSITRLEEEASEAIYSSVNEFISPATRREIARVGNCVTALVRHNVRVDEEILNAVYEAAVEESVQMEEGGDESLEGEGGKRCVEKALVTCMRA</sequence>
<feature type="domain" description="K Homology" evidence="5">
    <location>
        <begin position="81"/>
        <end position="125"/>
    </location>
</feature>
<dbReference type="GO" id="GO:0003723">
    <property type="term" value="F:RNA binding"/>
    <property type="evidence" value="ECO:0007669"/>
    <property type="project" value="UniProtKB-KW"/>
</dbReference>
<evidence type="ECO:0000259" key="6">
    <source>
        <dbReference type="Pfam" id="PF21266"/>
    </source>
</evidence>
<dbReference type="GO" id="GO:0000177">
    <property type="term" value="C:cytoplasmic exosome (RNase complex)"/>
    <property type="evidence" value="ECO:0007669"/>
    <property type="project" value="TreeGrafter"/>
</dbReference>
<dbReference type="GO" id="GO:0034475">
    <property type="term" value="P:U4 snRNA 3'-end processing"/>
    <property type="evidence" value="ECO:0007669"/>
    <property type="project" value="TreeGrafter"/>
</dbReference>
<name>A0A3N4LCC8_9PEZI</name>
<evidence type="ECO:0000256" key="1">
    <source>
        <dbReference type="ARBA" id="ARBA00004123"/>
    </source>
</evidence>
<dbReference type="InParanoid" id="A0A3N4LCC8"/>
<organism evidence="7 8">
    <name type="scientific">Morchella conica CCBAS932</name>
    <dbReference type="NCBI Taxonomy" id="1392247"/>
    <lineage>
        <taxon>Eukaryota</taxon>
        <taxon>Fungi</taxon>
        <taxon>Dikarya</taxon>
        <taxon>Ascomycota</taxon>
        <taxon>Pezizomycotina</taxon>
        <taxon>Pezizomycetes</taxon>
        <taxon>Pezizales</taxon>
        <taxon>Morchellaceae</taxon>
        <taxon>Morchella</taxon>
    </lineage>
</organism>
<keyword evidence="4" id="KW-0694">RNA-binding</keyword>
<gene>
    <name evidence="7" type="ORF">P167DRAFT_533030</name>
</gene>
<dbReference type="InterPro" id="IPR026699">
    <property type="entry name" value="Exosome_RNA_bind1/RRP40/RRP4"/>
</dbReference>
<keyword evidence="3" id="KW-0271">Exosome</keyword>
<comment type="subcellular location">
    <subcellularLocation>
        <location evidence="1">Nucleus</location>
    </subcellularLocation>
</comment>
<dbReference type="OrthoDB" id="1650at2759"/>
<dbReference type="GO" id="GO:0000176">
    <property type="term" value="C:nuclear exosome (RNase complex)"/>
    <property type="evidence" value="ECO:0007669"/>
    <property type="project" value="TreeGrafter"/>
</dbReference>
<dbReference type="Pfam" id="PF15985">
    <property type="entry name" value="KH_6"/>
    <property type="match status" value="1"/>
</dbReference>
<dbReference type="SUPFAM" id="SSF54791">
    <property type="entry name" value="Eukaryotic type KH-domain (KH-domain type I)"/>
    <property type="match status" value="1"/>
</dbReference>
<dbReference type="STRING" id="1392247.A0A3N4LCC8"/>
<evidence type="ECO:0000313" key="7">
    <source>
        <dbReference type="EMBL" id="RPB15655.1"/>
    </source>
</evidence>
<dbReference type="Pfam" id="PF21266">
    <property type="entry name" value="S1_RRP4"/>
    <property type="match status" value="1"/>
</dbReference>
<evidence type="ECO:0000256" key="3">
    <source>
        <dbReference type="ARBA" id="ARBA00022835"/>
    </source>
</evidence>
<dbReference type="Gene3D" id="2.40.50.140">
    <property type="entry name" value="Nucleic acid-binding proteins"/>
    <property type="match status" value="1"/>
</dbReference>
<dbReference type="GO" id="GO:0071035">
    <property type="term" value="P:nuclear polyadenylation-dependent rRNA catabolic process"/>
    <property type="evidence" value="ECO:0007669"/>
    <property type="project" value="TreeGrafter"/>
</dbReference>
<evidence type="ECO:0000313" key="8">
    <source>
        <dbReference type="Proteomes" id="UP000277580"/>
    </source>
</evidence>
<evidence type="ECO:0000256" key="4">
    <source>
        <dbReference type="ARBA" id="ARBA00022884"/>
    </source>
</evidence>
<dbReference type="SUPFAM" id="SSF50249">
    <property type="entry name" value="Nucleic acid-binding proteins"/>
    <property type="match status" value="1"/>
</dbReference>
<dbReference type="EMBL" id="ML119112">
    <property type="protein sequence ID" value="RPB15655.1"/>
    <property type="molecule type" value="Genomic_DNA"/>
</dbReference>
<dbReference type="GO" id="GO:0000467">
    <property type="term" value="P:exonucleolytic trimming to generate mature 3'-end of 5.8S rRNA from tricistronic rRNA transcript (SSU-rRNA, 5.8S rRNA, LSU-rRNA)"/>
    <property type="evidence" value="ECO:0007669"/>
    <property type="project" value="TreeGrafter"/>
</dbReference>
<protein>
    <submittedName>
        <fullName evidence="7">Uncharacterized protein</fullName>
    </submittedName>
</protein>
<dbReference type="InterPro" id="IPR012340">
    <property type="entry name" value="NA-bd_OB-fold"/>
</dbReference>
<evidence type="ECO:0000256" key="2">
    <source>
        <dbReference type="ARBA" id="ARBA00009155"/>
    </source>
</evidence>
<dbReference type="CDD" id="cd05789">
    <property type="entry name" value="S1_Rrp4"/>
    <property type="match status" value="1"/>
</dbReference>
<dbReference type="FunCoup" id="A0A3N4LCC8">
    <property type="interactions" value="1068"/>
</dbReference>
<evidence type="ECO:0000259" key="5">
    <source>
        <dbReference type="Pfam" id="PF15985"/>
    </source>
</evidence>
<dbReference type="Proteomes" id="UP000277580">
    <property type="component" value="Unassembled WGS sequence"/>
</dbReference>
<keyword evidence="8" id="KW-1185">Reference proteome</keyword>
<dbReference type="GO" id="GO:0071051">
    <property type="term" value="P:poly(A)-dependent snoRNA 3'-end processing"/>
    <property type="evidence" value="ECO:0007669"/>
    <property type="project" value="TreeGrafter"/>
</dbReference>
<dbReference type="PANTHER" id="PTHR21321:SF4">
    <property type="entry name" value="EXOSOME COMPLEX COMPONENT RRP4"/>
    <property type="match status" value="1"/>
</dbReference>
<proteinExistence type="inferred from homology"/>
<dbReference type="GO" id="GO:0071038">
    <property type="term" value="P:TRAMP-dependent tRNA surveillance pathway"/>
    <property type="evidence" value="ECO:0007669"/>
    <property type="project" value="TreeGrafter"/>
</dbReference>
<dbReference type="AlphaFoldDB" id="A0A3N4LCC8"/>